<evidence type="ECO:0000256" key="2">
    <source>
        <dbReference type="SAM" id="SignalP"/>
    </source>
</evidence>
<keyword evidence="1" id="KW-0812">Transmembrane</keyword>
<dbReference type="WBParaSite" id="PgB04_g145_t01">
    <property type="protein sequence ID" value="PgB04_g145_t01"/>
    <property type="gene ID" value="PgB04_g145"/>
</dbReference>
<evidence type="ECO:0000256" key="1">
    <source>
        <dbReference type="SAM" id="Phobius"/>
    </source>
</evidence>
<feature type="transmembrane region" description="Helical" evidence="1">
    <location>
        <begin position="82"/>
        <end position="106"/>
    </location>
</feature>
<keyword evidence="3" id="KW-1185">Reference proteome</keyword>
<accession>A0A914ZIE3</accession>
<feature type="chain" id="PRO_5037493545" evidence="2">
    <location>
        <begin position="28"/>
        <end position="164"/>
    </location>
</feature>
<reference evidence="4" key="1">
    <citation type="submission" date="2022-11" db="UniProtKB">
        <authorList>
            <consortium name="WormBaseParasite"/>
        </authorList>
    </citation>
    <scope>IDENTIFICATION</scope>
</reference>
<dbReference type="Proteomes" id="UP000887569">
    <property type="component" value="Unplaced"/>
</dbReference>
<keyword evidence="1" id="KW-1133">Transmembrane helix</keyword>
<sequence length="164" mass="18496">MQSRMLLTSTLRKSIVVFATLCGILVASERTQCGGVVSKTTGRRVDTYVCPGRKHSPLESRCCDPPEYECCRKATFFENHTTAIICSLLIAVFTLFTMLMVICLCWEKCILHKAIRRKPSLDYIARPDEVEHLKGISMPSEQSADTRIYEVNADRACRQSKDIA</sequence>
<evidence type="ECO:0000313" key="4">
    <source>
        <dbReference type="WBParaSite" id="PgB04_g145_t01"/>
    </source>
</evidence>
<keyword evidence="2" id="KW-0732">Signal</keyword>
<evidence type="ECO:0000313" key="3">
    <source>
        <dbReference type="Proteomes" id="UP000887569"/>
    </source>
</evidence>
<name>A0A914ZIE3_PARUN</name>
<protein>
    <submittedName>
        <fullName evidence="4">Uncharacterized protein</fullName>
    </submittedName>
</protein>
<organism evidence="3 4">
    <name type="scientific">Parascaris univalens</name>
    <name type="common">Nematode worm</name>
    <dbReference type="NCBI Taxonomy" id="6257"/>
    <lineage>
        <taxon>Eukaryota</taxon>
        <taxon>Metazoa</taxon>
        <taxon>Ecdysozoa</taxon>
        <taxon>Nematoda</taxon>
        <taxon>Chromadorea</taxon>
        <taxon>Rhabditida</taxon>
        <taxon>Spirurina</taxon>
        <taxon>Ascaridomorpha</taxon>
        <taxon>Ascaridoidea</taxon>
        <taxon>Ascarididae</taxon>
        <taxon>Parascaris</taxon>
    </lineage>
</organism>
<feature type="signal peptide" evidence="2">
    <location>
        <begin position="1"/>
        <end position="27"/>
    </location>
</feature>
<keyword evidence="1" id="KW-0472">Membrane</keyword>
<dbReference type="AlphaFoldDB" id="A0A914ZIE3"/>
<proteinExistence type="predicted"/>